<evidence type="ECO:0000313" key="3">
    <source>
        <dbReference type="Proteomes" id="UP000177092"/>
    </source>
</evidence>
<proteinExistence type="predicted"/>
<comment type="caution">
    <text evidence="2">The sequence shown here is derived from an EMBL/GenBank/DDBJ whole genome shotgun (WGS) entry which is preliminary data.</text>
</comment>
<sequence>MMDKFIIINTLISITVYFILHIIILRKNKQNEIFKWLVYLYLMAGFSPFLIGWRGGFIFGSFVSWIFYTFLVLIYVLAILGVMESSIRIRLLKEIYDAGIRGISLKQILKKYNKDVILHKRLQRFLSAGEISFYEGKYMLENKFTAYTLPDLAIKSIWKLYTGEKL</sequence>
<reference evidence="2 3" key="1">
    <citation type="journal article" date="2016" name="Nat. Commun.">
        <title>Thousands of microbial genomes shed light on interconnected biogeochemical processes in an aquifer system.</title>
        <authorList>
            <person name="Anantharaman K."/>
            <person name="Brown C.T."/>
            <person name="Hug L.A."/>
            <person name="Sharon I."/>
            <person name="Castelle C.J."/>
            <person name="Probst A.J."/>
            <person name="Thomas B.C."/>
            <person name="Singh A."/>
            <person name="Wilkins M.J."/>
            <person name="Karaoz U."/>
            <person name="Brodie E.L."/>
            <person name="Williams K.H."/>
            <person name="Hubbard S.S."/>
            <person name="Banfield J.F."/>
        </authorList>
    </citation>
    <scope>NUCLEOTIDE SEQUENCE [LARGE SCALE GENOMIC DNA]</scope>
</reference>
<feature type="transmembrane region" description="Helical" evidence="1">
    <location>
        <begin position="65"/>
        <end position="83"/>
    </location>
</feature>
<dbReference type="Proteomes" id="UP000177092">
    <property type="component" value="Unassembled WGS sequence"/>
</dbReference>
<dbReference type="STRING" id="1798384.A3D03_06290"/>
<dbReference type="EMBL" id="MFJN01000060">
    <property type="protein sequence ID" value="OGG20017.1"/>
    <property type="molecule type" value="Genomic_DNA"/>
</dbReference>
<accession>A0A1F6A6R9</accession>
<evidence type="ECO:0000256" key="1">
    <source>
        <dbReference type="SAM" id="Phobius"/>
    </source>
</evidence>
<keyword evidence="1" id="KW-0812">Transmembrane</keyword>
<feature type="transmembrane region" description="Helical" evidence="1">
    <location>
        <begin position="36"/>
        <end position="53"/>
    </location>
</feature>
<feature type="transmembrane region" description="Helical" evidence="1">
    <location>
        <begin position="6"/>
        <end position="24"/>
    </location>
</feature>
<keyword evidence="1" id="KW-0472">Membrane</keyword>
<dbReference type="AlphaFoldDB" id="A0A1F6A6R9"/>
<protein>
    <submittedName>
        <fullName evidence="2">Uncharacterized protein</fullName>
    </submittedName>
</protein>
<gene>
    <name evidence="2" type="ORF">A3D03_06290</name>
</gene>
<evidence type="ECO:0000313" key="2">
    <source>
        <dbReference type="EMBL" id="OGG20017.1"/>
    </source>
</evidence>
<name>A0A1F6A6R9_9BACT</name>
<organism evidence="2 3">
    <name type="scientific">Candidatus Gottesmanbacteria bacterium RIFCSPHIGHO2_02_FULL_40_13</name>
    <dbReference type="NCBI Taxonomy" id="1798384"/>
    <lineage>
        <taxon>Bacteria</taxon>
        <taxon>Candidatus Gottesmaniibacteriota</taxon>
    </lineage>
</organism>
<keyword evidence="1" id="KW-1133">Transmembrane helix</keyword>